<keyword evidence="4 14" id="KW-0808">Transferase</keyword>
<evidence type="ECO:0000256" key="11">
    <source>
        <dbReference type="ARBA" id="ARBA00023209"/>
    </source>
</evidence>
<comment type="cofactor">
    <cofactor evidence="1">
        <name>Mg(2+)</name>
        <dbReference type="ChEBI" id="CHEBI:18420"/>
    </cofactor>
</comment>
<organism evidence="14">
    <name type="scientific">uncultured Eubacteriales bacterium</name>
    <dbReference type="NCBI Taxonomy" id="172733"/>
    <lineage>
        <taxon>Bacteria</taxon>
        <taxon>Bacillati</taxon>
        <taxon>Bacillota</taxon>
        <taxon>Clostridia</taxon>
        <taxon>Eubacteriales</taxon>
        <taxon>environmental samples</taxon>
    </lineage>
</organism>
<protein>
    <submittedName>
        <fullName evidence="14">Putative enzyme</fullName>
        <ecNumber evidence="14">2.7.1.-</ecNumber>
    </submittedName>
</protein>
<dbReference type="Gene3D" id="3.40.50.10330">
    <property type="entry name" value="Probable inorganic polyphosphate/atp-NAD kinase, domain 1"/>
    <property type="match status" value="1"/>
</dbReference>
<dbReference type="PANTHER" id="PTHR12358">
    <property type="entry name" value="SPHINGOSINE KINASE"/>
    <property type="match status" value="1"/>
</dbReference>
<sequence length="334" mass="36438">MGRKRAAAFELPSPLRPYESTQEGRGRMKHFFIINPAAGKKGSTDALVARIEELFGARGLEYEIAFTAARGDAERITRQAAERGEDLRVYACGGDGTLNEVVNGAAGHDFMAVTNYPKGTGNDFLKIFGKDYRARFSDLEALSEGPQAAFDLMDCNGKLGIGSVCAGVDARIAADVHKYKRLPLVTGIGAYILSLLVNVLFKGIARPAVVEVEGARTAGDLSILCVMNGRYYGGGFMPVGDSEPDDGVLDMLVIPRVGLLTFFHLVGAYSKGRYREFPELIKAYHGSEIALSADEDLVAVVDGEVMWDHRFTIKLSERKVNFFYPGDLSYRARD</sequence>
<dbReference type="SMART" id="SM00046">
    <property type="entry name" value="DAGKc"/>
    <property type="match status" value="1"/>
</dbReference>
<dbReference type="GO" id="GO:0046872">
    <property type="term" value="F:metal ion binding"/>
    <property type="evidence" value="ECO:0007669"/>
    <property type="project" value="UniProtKB-KW"/>
</dbReference>
<keyword evidence="7" id="KW-0418">Kinase</keyword>
<dbReference type="InterPro" id="IPR001206">
    <property type="entry name" value="Diacylglycerol_kinase_cat_dom"/>
</dbReference>
<evidence type="ECO:0000256" key="9">
    <source>
        <dbReference type="ARBA" id="ARBA00022842"/>
    </source>
</evidence>
<evidence type="ECO:0000256" key="4">
    <source>
        <dbReference type="ARBA" id="ARBA00022679"/>
    </source>
</evidence>
<evidence type="ECO:0000256" key="10">
    <source>
        <dbReference type="ARBA" id="ARBA00023098"/>
    </source>
</evidence>
<keyword evidence="6" id="KW-0547">Nucleotide-binding</keyword>
<accession>A0A212KF78</accession>
<dbReference type="EMBL" id="FLUN01000001">
    <property type="protein sequence ID" value="SBW10390.1"/>
    <property type="molecule type" value="Genomic_DNA"/>
</dbReference>
<evidence type="ECO:0000256" key="6">
    <source>
        <dbReference type="ARBA" id="ARBA00022741"/>
    </source>
</evidence>
<keyword evidence="8" id="KW-0067">ATP-binding</keyword>
<dbReference type="EC" id="2.7.1.-" evidence="14"/>
<evidence type="ECO:0000313" key="14">
    <source>
        <dbReference type="EMBL" id="SBW10390.1"/>
    </source>
</evidence>
<evidence type="ECO:0000256" key="12">
    <source>
        <dbReference type="ARBA" id="ARBA00023264"/>
    </source>
</evidence>
<dbReference type="Pfam" id="PF19279">
    <property type="entry name" value="YegS_C"/>
    <property type="match status" value="1"/>
</dbReference>
<dbReference type="PANTHER" id="PTHR12358:SF106">
    <property type="entry name" value="LIPID KINASE YEGS"/>
    <property type="match status" value="1"/>
</dbReference>
<evidence type="ECO:0000256" key="3">
    <source>
        <dbReference type="ARBA" id="ARBA00022516"/>
    </source>
</evidence>
<keyword evidence="5" id="KW-0479">Metal-binding</keyword>
<evidence type="ECO:0000259" key="13">
    <source>
        <dbReference type="PROSITE" id="PS50146"/>
    </source>
</evidence>
<dbReference type="InterPro" id="IPR016064">
    <property type="entry name" value="NAD/diacylglycerol_kinase_sf"/>
</dbReference>
<reference evidence="14" key="1">
    <citation type="submission" date="2016-04" db="EMBL/GenBank/DDBJ databases">
        <authorList>
            <person name="Evans L.H."/>
            <person name="Alamgir A."/>
            <person name="Owens N."/>
            <person name="Weber N.D."/>
            <person name="Virtaneva K."/>
            <person name="Barbian K."/>
            <person name="Babar A."/>
            <person name="Rosenke K."/>
        </authorList>
    </citation>
    <scope>NUCLEOTIDE SEQUENCE</scope>
    <source>
        <strain evidence="14">86</strain>
    </source>
</reference>
<keyword evidence="9" id="KW-0460">Magnesium</keyword>
<dbReference type="PROSITE" id="PS50146">
    <property type="entry name" value="DAGK"/>
    <property type="match status" value="1"/>
</dbReference>
<dbReference type="InterPro" id="IPR005218">
    <property type="entry name" value="Diacylglycerol/lipid_kinase"/>
</dbReference>
<evidence type="ECO:0000256" key="5">
    <source>
        <dbReference type="ARBA" id="ARBA00022723"/>
    </source>
</evidence>
<dbReference type="InterPro" id="IPR050187">
    <property type="entry name" value="Lipid_Phosphate_FormReg"/>
</dbReference>
<dbReference type="GO" id="GO:0005886">
    <property type="term" value="C:plasma membrane"/>
    <property type="evidence" value="ECO:0007669"/>
    <property type="project" value="TreeGrafter"/>
</dbReference>
<feature type="domain" description="DAGKc" evidence="13">
    <location>
        <begin position="26"/>
        <end position="159"/>
    </location>
</feature>
<keyword evidence="11" id="KW-0594">Phospholipid biosynthesis</keyword>
<proteinExistence type="inferred from homology"/>
<keyword evidence="3" id="KW-0444">Lipid biosynthesis</keyword>
<name>A0A212KF78_9FIRM</name>
<dbReference type="GO" id="GO:0008654">
    <property type="term" value="P:phospholipid biosynthetic process"/>
    <property type="evidence" value="ECO:0007669"/>
    <property type="project" value="UniProtKB-KW"/>
</dbReference>
<comment type="similarity">
    <text evidence="2">Belongs to the diacylglycerol/lipid kinase family.</text>
</comment>
<dbReference type="SUPFAM" id="SSF111331">
    <property type="entry name" value="NAD kinase/diacylglycerol kinase-like"/>
    <property type="match status" value="1"/>
</dbReference>
<dbReference type="NCBIfam" id="TIGR00147">
    <property type="entry name" value="YegS/Rv2252/BmrU family lipid kinase"/>
    <property type="match status" value="1"/>
</dbReference>
<gene>
    <name evidence="14" type="ORF">KL86CLO1_12920</name>
</gene>
<dbReference type="InterPro" id="IPR045540">
    <property type="entry name" value="YegS/DAGK_C"/>
</dbReference>
<dbReference type="Gene3D" id="2.60.200.40">
    <property type="match status" value="1"/>
</dbReference>
<keyword evidence="12" id="KW-1208">Phospholipid metabolism</keyword>
<dbReference type="AlphaFoldDB" id="A0A212KF78"/>
<evidence type="ECO:0000256" key="7">
    <source>
        <dbReference type="ARBA" id="ARBA00022777"/>
    </source>
</evidence>
<evidence type="ECO:0000256" key="1">
    <source>
        <dbReference type="ARBA" id="ARBA00001946"/>
    </source>
</evidence>
<dbReference type="InterPro" id="IPR017438">
    <property type="entry name" value="ATP-NAD_kinase_N"/>
</dbReference>
<evidence type="ECO:0000256" key="8">
    <source>
        <dbReference type="ARBA" id="ARBA00022840"/>
    </source>
</evidence>
<evidence type="ECO:0000256" key="2">
    <source>
        <dbReference type="ARBA" id="ARBA00005983"/>
    </source>
</evidence>
<dbReference type="Pfam" id="PF00781">
    <property type="entry name" value="DAGK_cat"/>
    <property type="match status" value="1"/>
</dbReference>
<dbReference type="GO" id="GO:0005524">
    <property type="term" value="F:ATP binding"/>
    <property type="evidence" value="ECO:0007669"/>
    <property type="project" value="UniProtKB-KW"/>
</dbReference>
<dbReference type="GO" id="GO:0016301">
    <property type="term" value="F:kinase activity"/>
    <property type="evidence" value="ECO:0007669"/>
    <property type="project" value="UniProtKB-KW"/>
</dbReference>
<keyword evidence="10" id="KW-0443">Lipid metabolism</keyword>